<dbReference type="PROSITE" id="PS00675">
    <property type="entry name" value="SIGMA54_INTERACT_1"/>
    <property type="match status" value="1"/>
</dbReference>
<reference evidence="12 13" key="2">
    <citation type="submission" date="2020-03" db="EMBL/GenBank/DDBJ databases">
        <title>Devosia chinhatensis sp. nov., isolated from a hexachlorocyclohexane (HCH) dump site in India.</title>
        <authorList>
            <person name="Kumar M."/>
            <person name="Lal R."/>
        </authorList>
    </citation>
    <scope>NUCLEOTIDE SEQUENCE [LARGE SCALE GENOMIC DNA]</scope>
    <source>
        <strain evidence="12 13">H239</strain>
    </source>
</reference>
<dbReference type="FunFam" id="3.40.50.300:FF:000006">
    <property type="entry name" value="DNA-binding transcriptional regulator NtrC"/>
    <property type="match status" value="1"/>
</dbReference>
<feature type="modified residue" description="4-aspartylphosphate" evidence="9">
    <location>
        <position position="54"/>
    </location>
</feature>
<dbReference type="Gene3D" id="1.10.10.60">
    <property type="entry name" value="Homeodomain-like"/>
    <property type="match status" value="1"/>
</dbReference>
<evidence type="ECO:0000256" key="1">
    <source>
        <dbReference type="ARBA" id="ARBA00022553"/>
    </source>
</evidence>
<keyword evidence="8" id="KW-0804">Transcription</keyword>
<dbReference type="GO" id="GO:0005524">
    <property type="term" value="F:ATP binding"/>
    <property type="evidence" value="ECO:0007669"/>
    <property type="project" value="UniProtKB-KW"/>
</dbReference>
<dbReference type="GO" id="GO:0043565">
    <property type="term" value="F:sequence-specific DNA binding"/>
    <property type="evidence" value="ECO:0007669"/>
    <property type="project" value="InterPro"/>
</dbReference>
<organism evidence="12 13">
    <name type="scientific">Devosia aurantiaca</name>
    <dbReference type="NCBI Taxonomy" id="2714858"/>
    <lineage>
        <taxon>Bacteria</taxon>
        <taxon>Pseudomonadati</taxon>
        <taxon>Pseudomonadota</taxon>
        <taxon>Alphaproteobacteria</taxon>
        <taxon>Hyphomicrobiales</taxon>
        <taxon>Devosiaceae</taxon>
        <taxon>Devosia</taxon>
    </lineage>
</organism>
<keyword evidence="3" id="KW-0067">ATP-binding</keyword>
<dbReference type="Pfam" id="PF00158">
    <property type="entry name" value="Sigma54_activat"/>
    <property type="match status" value="1"/>
</dbReference>
<dbReference type="SUPFAM" id="SSF46689">
    <property type="entry name" value="Homeodomain-like"/>
    <property type="match status" value="1"/>
</dbReference>
<evidence type="ECO:0000256" key="8">
    <source>
        <dbReference type="ARBA" id="ARBA00023163"/>
    </source>
</evidence>
<keyword evidence="13" id="KW-1185">Reference proteome</keyword>
<reference evidence="12 13" key="1">
    <citation type="submission" date="2020-02" db="EMBL/GenBank/DDBJ databases">
        <authorList>
            <person name="Khan S.A."/>
            <person name="Jeon C.O."/>
            <person name="Chun B.H."/>
        </authorList>
    </citation>
    <scope>NUCLEOTIDE SEQUENCE [LARGE SCALE GENOMIC DNA]</scope>
    <source>
        <strain evidence="12 13">H239</strain>
    </source>
</reference>
<dbReference type="Gene3D" id="3.40.50.300">
    <property type="entry name" value="P-loop containing nucleotide triphosphate hydrolases"/>
    <property type="match status" value="1"/>
</dbReference>
<evidence type="ECO:0000259" key="10">
    <source>
        <dbReference type="PROSITE" id="PS50045"/>
    </source>
</evidence>
<dbReference type="GO" id="GO:0006355">
    <property type="term" value="P:regulation of DNA-templated transcription"/>
    <property type="evidence" value="ECO:0007669"/>
    <property type="project" value="InterPro"/>
</dbReference>
<dbReference type="PROSITE" id="PS00676">
    <property type="entry name" value="SIGMA54_INTERACT_2"/>
    <property type="match status" value="1"/>
</dbReference>
<feature type="domain" description="Sigma-54 factor interaction" evidence="10">
    <location>
        <begin position="146"/>
        <end position="375"/>
    </location>
</feature>
<dbReference type="SUPFAM" id="SSF52172">
    <property type="entry name" value="CheY-like"/>
    <property type="match status" value="1"/>
</dbReference>
<evidence type="ECO:0000256" key="6">
    <source>
        <dbReference type="ARBA" id="ARBA00023125"/>
    </source>
</evidence>
<keyword evidence="1 9" id="KW-0597">Phosphoprotein</keyword>
<dbReference type="InterPro" id="IPR027417">
    <property type="entry name" value="P-loop_NTPase"/>
</dbReference>
<dbReference type="InterPro" id="IPR009057">
    <property type="entry name" value="Homeodomain-like_sf"/>
</dbReference>
<dbReference type="Pfam" id="PF00072">
    <property type="entry name" value="Response_reg"/>
    <property type="match status" value="1"/>
</dbReference>
<dbReference type="Proteomes" id="UP000474802">
    <property type="component" value="Unassembled WGS sequence"/>
</dbReference>
<evidence type="ECO:0000256" key="3">
    <source>
        <dbReference type="ARBA" id="ARBA00022840"/>
    </source>
</evidence>
<keyword evidence="2" id="KW-0547">Nucleotide-binding</keyword>
<dbReference type="Gene3D" id="3.40.50.2300">
    <property type="match status" value="1"/>
</dbReference>
<dbReference type="InterPro" id="IPR001789">
    <property type="entry name" value="Sig_transdc_resp-reg_receiver"/>
</dbReference>
<protein>
    <submittedName>
        <fullName evidence="12">Sigma-54-dependent Fis family transcriptional regulator</fullName>
    </submittedName>
</protein>
<dbReference type="EMBL" id="JAALFG010000002">
    <property type="protein sequence ID" value="NGP18376.1"/>
    <property type="molecule type" value="Genomic_DNA"/>
</dbReference>
<evidence type="ECO:0000259" key="11">
    <source>
        <dbReference type="PROSITE" id="PS50110"/>
    </source>
</evidence>
<name>A0A6M1SP96_9HYPH</name>
<dbReference type="InterPro" id="IPR025662">
    <property type="entry name" value="Sigma_54_int_dom_ATP-bd_1"/>
</dbReference>
<evidence type="ECO:0000256" key="5">
    <source>
        <dbReference type="ARBA" id="ARBA00023015"/>
    </source>
</evidence>
<keyword evidence="5" id="KW-0805">Transcription regulation</keyword>
<evidence type="ECO:0000256" key="2">
    <source>
        <dbReference type="ARBA" id="ARBA00022741"/>
    </source>
</evidence>
<evidence type="ECO:0000313" key="13">
    <source>
        <dbReference type="Proteomes" id="UP000474802"/>
    </source>
</evidence>
<dbReference type="PROSITE" id="PS50045">
    <property type="entry name" value="SIGMA54_INTERACT_4"/>
    <property type="match status" value="1"/>
</dbReference>
<dbReference type="RefSeq" id="WP_164534587.1">
    <property type="nucleotide sequence ID" value="NZ_JAALFG010000002.1"/>
</dbReference>
<dbReference type="InterPro" id="IPR058031">
    <property type="entry name" value="AAA_lid_NorR"/>
</dbReference>
<dbReference type="SMART" id="SM00448">
    <property type="entry name" value="REC"/>
    <property type="match status" value="1"/>
</dbReference>
<sequence length="456" mass="49517">MTEPSVLIIDDEEMVRTALDQWLRLSGFATATAANVGEAMTVIDDRHPHVVLTDVRMPGLSGLDLLRSINERGLPTEVILITGHGDVPMAVEAMRAGAFDFLQKPYVPDQLVASISRAAEQARLKRELADLRRKLDGGETELATRLVGSSRVMEELRRSVLELASIPADIIVLGETGTGKEVVARCLHDFSPRAKGAFVAVNCAAIPAELIESELFGHESGAFTGAGGQRIGKFEYANGGTLLLDEIESMPLLAQAKVLRVIQERVVERLGSNRQIPLDLRIIAASKVDLAAESKAGRFRADLFYRLNLAELHLPPLRDRGDDSVILFHYFLADAARRFGRPVPNLHPADISALLSHPWPGNVRELKAAADRFALGLGATGRSIGDIIGQRAPSSSGESLGDRLAAYERHLIEAELDRHQDSIAAAAEALQVPRRTLAEKMTRLGVRRDLAKGSAN</sequence>
<dbReference type="InterPro" id="IPR011006">
    <property type="entry name" value="CheY-like_superfamily"/>
</dbReference>
<dbReference type="PROSITE" id="PS00688">
    <property type="entry name" value="SIGMA54_INTERACT_3"/>
    <property type="match status" value="1"/>
</dbReference>
<dbReference type="PROSITE" id="PS50110">
    <property type="entry name" value="RESPONSE_REGULATORY"/>
    <property type="match status" value="1"/>
</dbReference>
<feature type="domain" description="Response regulatory" evidence="11">
    <location>
        <begin position="5"/>
        <end position="119"/>
    </location>
</feature>
<dbReference type="Pfam" id="PF25601">
    <property type="entry name" value="AAA_lid_14"/>
    <property type="match status" value="1"/>
</dbReference>
<dbReference type="InterPro" id="IPR025943">
    <property type="entry name" value="Sigma_54_int_dom_ATP-bd_2"/>
</dbReference>
<dbReference type="InterPro" id="IPR002197">
    <property type="entry name" value="HTH_Fis"/>
</dbReference>
<dbReference type="InterPro" id="IPR025944">
    <property type="entry name" value="Sigma_54_int_dom_CS"/>
</dbReference>
<proteinExistence type="predicted"/>
<dbReference type="GO" id="GO:0000160">
    <property type="term" value="P:phosphorelay signal transduction system"/>
    <property type="evidence" value="ECO:0007669"/>
    <property type="project" value="UniProtKB-KW"/>
</dbReference>
<dbReference type="SMART" id="SM00382">
    <property type="entry name" value="AAA"/>
    <property type="match status" value="1"/>
</dbReference>
<evidence type="ECO:0000256" key="9">
    <source>
        <dbReference type="PROSITE-ProRule" id="PRU00169"/>
    </source>
</evidence>
<keyword evidence="6" id="KW-0238">DNA-binding</keyword>
<dbReference type="AlphaFoldDB" id="A0A6M1SP96"/>
<evidence type="ECO:0000256" key="4">
    <source>
        <dbReference type="ARBA" id="ARBA00023012"/>
    </source>
</evidence>
<dbReference type="FunFam" id="3.40.50.2300:FF:000018">
    <property type="entry name" value="DNA-binding transcriptional regulator NtrC"/>
    <property type="match status" value="1"/>
</dbReference>
<accession>A0A6M1SP96</accession>
<dbReference type="SUPFAM" id="SSF52540">
    <property type="entry name" value="P-loop containing nucleoside triphosphate hydrolases"/>
    <property type="match status" value="1"/>
</dbReference>
<dbReference type="CDD" id="cd00009">
    <property type="entry name" value="AAA"/>
    <property type="match status" value="1"/>
</dbReference>
<gene>
    <name evidence="12" type="ORF">G5575_12570</name>
</gene>
<evidence type="ECO:0000313" key="12">
    <source>
        <dbReference type="EMBL" id="NGP18376.1"/>
    </source>
</evidence>
<keyword evidence="7" id="KW-0010">Activator</keyword>
<dbReference type="Pfam" id="PF02954">
    <property type="entry name" value="HTH_8"/>
    <property type="match status" value="1"/>
</dbReference>
<dbReference type="PANTHER" id="PTHR32071:SF57">
    <property type="entry name" value="C4-DICARBOXYLATE TRANSPORT TRANSCRIPTIONAL REGULATORY PROTEIN DCTD"/>
    <property type="match status" value="1"/>
</dbReference>
<comment type="caution">
    <text evidence="12">The sequence shown here is derived from an EMBL/GenBank/DDBJ whole genome shotgun (WGS) entry which is preliminary data.</text>
</comment>
<dbReference type="InterPro" id="IPR002078">
    <property type="entry name" value="Sigma_54_int"/>
</dbReference>
<dbReference type="PANTHER" id="PTHR32071">
    <property type="entry name" value="TRANSCRIPTIONAL REGULATORY PROTEIN"/>
    <property type="match status" value="1"/>
</dbReference>
<dbReference type="InterPro" id="IPR003593">
    <property type="entry name" value="AAA+_ATPase"/>
</dbReference>
<evidence type="ECO:0000256" key="7">
    <source>
        <dbReference type="ARBA" id="ARBA00023159"/>
    </source>
</evidence>
<keyword evidence="4" id="KW-0902">Two-component regulatory system</keyword>
<dbReference type="Gene3D" id="1.10.8.60">
    <property type="match status" value="1"/>
</dbReference>